<evidence type="ECO:0000313" key="2">
    <source>
        <dbReference type="EMBL" id="KZM20243.1"/>
    </source>
</evidence>
<reference evidence="2 3" key="1">
    <citation type="journal article" date="2016" name="Sci. Rep.">
        <title>Draft genome sequencing and secretome analysis of fungal phytopathogen Ascochyta rabiei provides insight into the necrotrophic effector repertoire.</title>
        <authorList>
            <person name="Verma S."/>
            <person name="Gazara R.K."/>
            <person name="Nizam S."/>
            <person name="Parween S."/>
            <person name="Chattopadhyay D."/>
            <person name="Verma P.K."/>
        </authorList>
    </citation>
    <scope>NUCLEOTIDE SEQUENCE [LARGE SCALE GENOMIC DNA]</scope>
    <source>
        <strain evidence="2 3">ArDII</strain>
    </source>
</reference>
<feature type="region of interest" description="Disordered" evidence="1">
    <location>
        <begin position="1"/>
        <end position="44"/>
    </location>
</feature>
<feature type="compositionally biased region" description="Basic and acidic residues" evidence="1">
    <location>
        <begin position="224"/>
        <end position="240"/>
    </location>
</feature>
<proteinExistence type="predicted"/>
<evidence type="ECO:0000256" key="1">
    <source>
        <dbReference type="SAM" id="MobiDB-lite"/>
    </source>
</evidence>
<dbReference type="AlphaFoldDB" id="A0A162YV17"/>
<feature type="compositionally biased region" description="Basic and acidic residues" evidence="1">
    <location>
        <begin position="303"/>
        <end position="322"/>
    </location>
</feature>
<dbReference type="EMBL" id="JYNV01000283">
    <property type="protein sequence ID" value="KZM20243.1"/>
    <property type="molecule type" value="Genomic_DNA"/>
</dbReference>
<evidence type="ECO:0000313" key="3">
    <source>
        <dbReference type="Proteomes" id="UP000076837"/>
    </source>
</evidence>
<comment type="caution">
    <text evidence="2">The sequence shown here is derived from an EMBL/GenBank/DDBJ whole genome shotgun (WGS) entry which is preliminary data.</text>
</comment>
<gene>
    <name evidence="2" type="ORF">ST47_g8567</name>
</gene>
<sequence>MPTTANSASDADYFSHKPRSFLPRHTDRDEKLAAPTSSLETQHRGRRPWRLLGYCTPAQTPALHDSAISSSMLSSVCAGIGGPRVPRTRTLVRLLALGALAFFATLGWRCEAVGCKGRAGGALVGEFVGGGSVVDGWDRGRWSSWGGESVDGVAAVFASAGEGQDEEGEGETENGELVEWDDEEGGFGNEDVSDWDKVEDEDEDEDEDEVEYEDEVEDEVEDKVEDKNQDKVKDESKLKTENVQPEDVQPDPVPQPQNSPQPPTPTGPVGELTGPIPSAAPATTAQAAAAAAATAAQEALPEEATKPEEAKPGNTSDAHDDSSPDTATPPRDDVSTSDDRAAGVGAPSPSWARIVDLGLW</sequence>
<accession>A0A162YV17</accession>
<feature type="compositionally biased region" description="Acidic residues" evidence="1">
    <location>
        <begin position="163"/>
        <end position="223"/>
    </location>
</feature>
<feature type="region of interest" description="Disordered" evidence="1">
    <location>
        <begin position="161"/>
        <end position="360"/>
    </location>
</feature>
<name>A0A162YV17_DIDRA</name>
<protein>
    <submittedName>
        <fullName evidence="2">Uncharacterized protein</fullName>
    </submittedName>
</protein>
<feature type="compositionally biased region" description="Pro residues" evidence="1">
    <location>
        <begin position="251"/>
        <end position="266"/>
    </location>
</feature>
<keyword evidence="3" id="KW-1185">Reference proteome</keyword>
<organism evidence="2 3">
    <name type="scientific">Didymella rabiei</name>
    <name type="common">Chickpea ascochyta blight fungus</name>
    <name type="synonym">Mycosphaerella rabiei</name>
    <dbReference type="NCBI Taxonomy" id="5454"/>
    <lineage>
        <taxon>Eukaryota</taxon>
        <taxon>Fungi</taxon>
        <taxon>Dikarya</taxon>
        <taxon>Ascomycota</taxon>
        <taxon>Pezizomycotina</taxon>
        <taxon>Dothideomycetes</taxon>
        <taxon>Pleosporomycetidae</taxon>
        <taxon>Pleosporales</taxon>
        <taxon>Pleosporineae</taxon>
        <taxon>Didymellaceae</taxon>
        <taxon>Ascochyta</taxon>
    </lineage>
</organism>
<dbReference type="Proteomes" id="UP000076837">
    <property type="component" value="Unassembled WGS sequence"/>
</dbReference>
<feature type="compositionally biased region" description="Low complexity" evidence="1">
    <location>
        <begin position="279"/>
        <end position="299"/>
    </location>
</feature>
<feature type="compositionally biased region" description="Basic and acidic residues" evidence="1">
    <location>
        <begin position="330"/>
        <end position="341"/>
    </location>
</feature>